<dbReference type="InterPro" id="IPR020846">
    <property type="entry name" value="MFS_dom"/>
</dbReference>
<evidence type="ECO:0000256" key="8">
    <source>
        <dbReference type="SAM" id="Phobius"/>
    </source>
</evidence>
<keyword evidence="3 8" id="KW-0812">Transmembrane</keyword>
<evidence type="ECO:0000256" key="4">
    <source>
        <dbReference type="ARBA" id="ARBA00022989"/>
    </source>
</evidence>
<dbReference type="Gene3D" id="1.20.1250.20">
    <property type="entry name" value="MFS general substrate transporter like domains"/>
    <property type="match status" value="1"/>
</dbReference>
<feature type="transmembrane region" description="Helical" evidence="8">
    <location>
        <begin position="195"/>
        <end position="218"/>
    </location>
</feature>
<evidence type="ECO:0000259" key="9">
    <source>
        <dbReference type="PROSITE" id="PS50850"/>
    </source>
</evidence>
<keyword evidence="2 6" id="KW-0813">Transport</keyword>
<dbReference type="GO" id="GO:0016020">
    <property type="term" value="C:membrane"/>
    <property type="evidence" value="ECO:0007669"/>
    <property type="project" value="UniProtKB-SubCell"/>
</dbReference>
<dbReference type="OrthoDB" id="4540492at2759"/>
<feature type="transmembrane region" description="Helical" evidence="8">
    <location>
        <begin position="46"/>
        <end position="67"/>
    </location>
</feature>
<comment type="subcellular location">
    <subcellularLocation>
        <location evidence="1">Membrane</location>
        <topology evidence="1">Multi-pass membrane protein</topology>
    </subcellularLocation>
</comment>
<dbReference type="PRINTS" id="PR00171">
    <property type="entry name" value="SUGRTRNSPORT"/>
</dbReference>
<dbReference type="PANTHER" id="PTHR23503:SF8">
    <property type="entry name" value="FACILITATED GLUCOSE TRANSPORTER PROTEIN 1"/>
    <property type="match status" value="1"/>
</dbReference>
<dbReference type="AlphaFoldDB" id="A0A8B7ZET9"/>
<organism evidence="10 11">
    <name type="scientific">Acanthaster planci</name>
    <name type="common">Crown-of-thorns starfish</name>
    <dbReference type="NCBI Taxonomy" id="133434"/>
    <lineage>
        <taxon>Eukaryota</taxon>
        <taxon>Metazoa</taxon>
        <taxon>Echinodermata</taxon>
        <taxon>Eleutherozoa</taxon>
        <taxon>Asterozoa</taxon>
        <taxon>Asteroidea</taxon>
        <taxon>Valvatacea</taxon>
        <taxon>Valvatida</taxon>
        <taxon>Acanthasteridae</taxon>
        <taxon>Acanthaster</taxon>
    </lineage>
</organism>
<protein>
    <submittedName>
        <fullName evidence="11">Solute carrier family 2, facilitated glucose transporter member 3-like</fullName>
    </submittedName>
</protein>
<reference evidence="11" key="1">
    <citation type="submission" date="2025-08" db="UniProtKB">
        <authorList>
            <consortium name="RefSeq"/>
        </authorList>
    </citation>
    <scope>IDENTIFICATION</scope>
</reference>
<evidence type="ECO:0000256" key="5">
    <source>
        <dbReference type="ARBA" id="ARBA00023136"/>
    </source>
</evidence>
<dbReference type="RefSeq" id="XP_022104154.1">
    <property type="nucleotide sequence ID" value="XM_022248462.1"/>
</dbReference>
<feature type="transmembrane region" description="Helical" evidence="8">
    <location>
        <begin position="443"/>
        <end position="466"/>
    </location>
</feature>
<evidence type="ECO:0000256" key="1">
    <source>
        <dbReference type="ARBA" id="ARBA00004141"/>
    </source>
</evidence>
<feature type="transmembrane region" description="Helical" evidence="8">
    <location>
        <begin position="376"/>
        <end position="398"/>
    </location>
</feature>
<dbReference type="FunFam" id="1.20.1250.20:FF:000029">
    <property type="entry name" value="solute carrier family 2, facilitated glucose transporter member 4"/>
    <property type="match status" value="1"/>
</dbReference>
<dbReference type="OMA" id="GVFVYYM"/>
<dbReference type="PANTHER" id="PTHR23503">
    <property type="entry name" value="SOLUTE CARRIER FAMILY 2"/>
    <property type="match status" value="1"/>
</dbReference>
<dbReference type="GO" id="GO:0046323">
    <property type="term" value="P:D-glucose import"/>
    <property type="evidence" value="ECO:0007669"/>
    <property type="project" value="TreeGrafter"/>
</dbReference>
<evidence type="ECO:0000313" key="11">
    <source>
        <dbReference type="RefSeq" id="XP_022104154.1"/>
    </source>
</evidence>
<dbReference type="InterPro" id="IPR036259">
    <property type="entry name" value="MFS_trans_sf"/>
</dbReference>
<feature type="domain" description="Major facilitator superfamily (MFS) profile" evidence="9">
    <location>
        <begin position="54"/>
        <end position="497"/>
    </location>
</feature>
<keyword evidence="10" id="KW-1185">Reference proteome</keyword>
<dbReference type="GeneID" id="110986531"/>
<feature type="transmembrane region" description="Helical" evidence="8">
    <location>
        <begin position="162"/>
        <end position="183"/>
    </location>
</feature>
<evidence type="ECO:0000256" key="6">
    <source>
        <dbReference type="RuleBase" id="RU003346"/>
    </source>
</evidence>
<feature type="compositionally biased region" description="Basic and acidic residues" evidence="7">
    <location>
        <begin position="1"/>
        <end position="22"/>
    </location>
</feature>
<dbReference type="GO" id="GO:0055056">
    <property type="term" value="F:D-glucose transmembrane transporter activity"/>
    <property type="evidence" value="ECO:0007669"/>
    <property type="project" value="TreeGrafter"/>
</dbReference>
<accession>A0A8B7ZET9</accession>
<feature type="transmembrane region" description="Helical" evidence="8">
    <location>
        <begin position="472"/>
        <end position="493"/>
    </location>
</feature>
<dbReference type="InterPro" id="IPR003663">
    <property type="entry name" value="Sugar/inositol_transpt"/>
</dbReference>
<name>A0A8B7ZET9_ACAPL</name>
<dbReference type="Pfam" id="PF00083">
    <property type="entry name" value="Sugar_tr"/>
    <property type="match status" value="1"/>
</dbReference>
<dbReference type="PROSITE" id="PS00217">
    <property type="entry name" value="SUGAR_TRANSPORT_2"/>
    <property type="match status" value="1"/>
</dbReference>
<comment type="similarity">
    <text evidence="6">Belongs to the major facilitator superfamily. Sugar transporter (TC 2.A.1.1) family.</text>
</comment>
<evidence type="ECO:0000313" key="10">
    <source>
        <dbReference type="Proteomes" id="UP000694845"/>
    </source>
</evidence>
<feature type="transmembrane region" description="Helical" evidence="8">
    <location>
        <begin position="404"/>
        <end position="431"/>
    </location>
</feature>
<dbReference type="SUPFAM" id="SSF103473">
    <property type="entry name" value="MFS general substrate transporter"/>
    <property type="match status" value="1"/>
</dbReference>
<feature type="transmembrane region" description="Helical" evidence="8">
    <location>
        <begin position="135"/>
        <end position="156"/>
    </location>
</feature>
<dbReference type="Proteomes" id="UP000694845">
    <property type="component" value="Unplaced"/>
</dbReference>
<feature type="transmembrane region" description="Helical" evidence="8">
    <location>
        <begin position="352"/>
        <end position="369"/>
    </location>
</feature>
<dbReference type="GO" id="GO:0070837">
    <property type="term" value="P:dehydroascorbic acid transport"/>
    <property type="evidence" value="ECO:0007669"/>
    <property type="project" value="TreeGrafter"/>
</dbReference>
<dbReference type="PROSITE" id="PS50850">
    <property type="entry name" value="MFS"/>
    <property type="match status" value="1"/>
</dbReference>
<keyword evidence="4 8" id="KW-1133">Transmembrane helix</keyword>
<feature type="region of interest" description="Disordered" evidence="7">
    <location>
        <begin position="1"/>
        <end position="41"/>
    </location>
</feature>
<keyword evidence="5 8" id="KW-0472">Membrane</keyword>
<dbReference type="NCBIfam" id="TIGR00879">
    <property type="entry name" value="SP"/>
    <property type="match status" value="1"/>
</dbReference>
<feature type="region of interest" description="Disordered" evidence="7">
    <location>
        <begin position="515"/>
        <end position="537"/>
    </location>
</feature>
<dbReference type="KEGG" id="aplc:110986531"/>
<evidence type="ECO:0000256" key="3">
    <source>
        <dbReference type="ARBA" id="ARBA00022692"/>
    </source>
</evidence>
<feature type="transmembrane region" description="Helical" evidence="8">
    <location>
        <begin position="102"/>
        <end position="123"/>
    </location>
</feature>
<evidence type="ECO:0000256" key="2">
    <source>
        <dbReference type="ARBA" id="ARBA00022448"/>
    </source>
</evidence>
<evidence type="ECO:0000256" key="7">
    <source>
        <dbReference type="SAM" id="MobiDB-lite"/>
    </source>
</evidence>
<feature type="transmembrane region" description="Helical" evidence="8">
    <location>
        <begin position="224"/>
        <end position="246"/>
    </location>
</feature>
<gene>
    <name evidence="11" type="primary">LOC110986531</name>
</gene>
<dbReference type="InterPro" id="IPR005828">
    <property type="entry name" value="MFS_sugar_transport-like"/>
</dbReference>
<dbReference type="InterPro" id="IPR045263">
    <property type="entry name" value="GLUT"/>
</dbReference>
<sequence length="537" mass="58665">MYGAVDEKNPKMEDIAKEKEDLSASVNGHDGRHEPDSGTSVRQRRLTAPLVFATASAVIGSSLQFGFNTGVINNPKPVIQDFFNETEERRSGEPMEDNRNEFLFATAVAIFAVGGMVGSLVAGPLADRLGRKGTLLLNNFIALVAALLMGLSKVAWSFEMLIIGRLVIGLNCGINTGIVPMYLSEVSPFNLRGAISVMNQLGVTVGILLSQILGLPVLLGTDALWSVCLAFAAVPAVFQLLSLPFCPESPRYLLIIRDKQKNAEKALVWLRGDSQIQDEIAEMRREYTEEQKEERISILQLFTQAALRRPLVISIVMQLSQQLSGINAVLYYSSDIFITAGVPGDNAKYATLSTGAVMVLMTIISVPLMDRSGRRLLHLIGLGTMTVAAAFLTGFLFLKDSWSPASYVSIVCVMFFTVGFAIGPGSIPWLIVAELFSQGPRPAAISIAFCVNWTANFAVGLLFPILQNALQNYVFLIFIVLLVIFFVFTFFFVPETKNKSFEEISALFKDKSNKAEEAGLDGNSDGVRYSALDTEEH</sequence>
<dbReference type="InterPro" id="IPR005829">
    <property type="entry name" value="Sugar_transporter_CS"/>
</dbReference>
<proteinExistence type="inferred from homology"/>